<evidence type="ECO:0000313" key="1">
    <source>
        <dbReference type="EMBL" id="NIJ14655.1"/>
    </source>
</evidence>
<sequence length="119" mass="12875">MSDELQDQRERFRDLVAAWMSAMNNGTERPGEADRITAKTDATVETWTAAGTAEAVLEPLLTDESAHVRCAAAAYLLRQGTADRASEVLEAIAADDELGLAASTADTVLLVWEREQRGP</sequence>
<protein>
    <recommendedName>
        <fullName evidence="3">HEAT repeat domain-containing protein</fullName>
    </recommendedName>
</protein>
<dbReference type="InterPro" id="IPR016024">
    <property type="entry name" value="ARM-type_fold"/>
</dbReference>
<dbReference type="SUPFAM" id="SSF48371">
    <property type="entry name" value="ARM repeat"/>
    <property type="match status" value="1"/>
</dbReference>
<dbReference type="AlphaFoldDB" id="A0A7X5UV15"/>
<evidence type="ECO:0000313" key="2">
    <source>
        <dbReference type="Proteomes" id="UP000545493"/>
    </source>
</evidence>
<evidence type="ECO:0008006" key="3">
    <source>
        <dbReference type="Google" id="ProtNLM"/>
    </source>
</evidence>
<dbReference type="EMBL" id="JAAOYM010000002">
    <property type="protein sequence ID" value="NIJ14655.1"/>
    <property type="molecule type" value="Genomic_DNA"/>
</dbReference>
<dbReference type="InterPro" id="IPR011989">
    <property type="entry name" value="ARM-like"/>
</dbReference>
<gene>
    <name evidence="1" type="ORF">FHU38_005056</name>
</gene>
<dbReference type="Proteomes" id="UP000545493">
    <property type="component" value="Unassembled WGS sequence"/>
</dbReference>
<accession>A0A7X5UV15</accession>
<name>A0A7X5UV15_9PSEU</name>
<comment type="caution">
    <text evidence="1">The sequence shown here is derived from an EMBL/GenBank/DDBJ whole genome shotgun (WGS) entry which is preliminary data.</text>
</comment>
<proteinExistence type="predicted"/>
<keyword evidence="2" id="KW-1185">Reference proteome</keyword>
<organism evidence="1 2">
    <name type="scientific">Saccharomonospora amisosensis</name>
    <dbReference type="NCBI Taxonomy" id="1128677"/>
    <lineage>
        <taxon>Bacteria</taxon>
        <taxon>Bacillati</taxon>
        <taxon>Actinomycetota</taxon>
        <taxon>Actinomycetes</taxon>
        <taxon>Pseudonocardiales</taxon>
        <taxon>Pseudonocardiaceae</taxon>
        <taxon>Saccharomonospora</taxon>
    </lineage>
</organism>
<reference evidence="1 2" key="1">
    <citation type="submission" date="2020-03" db="EMBL/GenBank/DDBJ databases">
        <title>Sequencing the genomes of 1000 actinobacteria strains.</title>
        <authorList>
            <person name="Klenk H.-P."/>
        </authorList>
    </citation>
    <scope>NUCLEOTIDE SEQUENCE [LARGE SCALE GENOMIC DNA]</scope>
    <source>
        <strain evidence="1 2">DSM 45685</strain>
    </source>
</reference>
<dbReference type="Gene3D" id="1.25.10.10">
    <property type="entry name" value="Leucine-rich Repeat Variant"/>
    <property type="match status" value="1"/>
</dbReference>
<dbReference type="RefSeq" id="WP_167176966.1">
    <property type="nucleotide sequence ID" value="NZ_JAAOYM010000002.1"/>
</dbReference>